<evidence type="ECO:0000313" key="1">
    <source>
        <dbReference type="EMBL" id="OMO52126.1"/>
    </source>
</evidence>
<dbReference type="Proteomes" id="UP000187203">
    <property type="component" value="Unassembled WGS sequence"/>
</dbReference>
<keyword evidence="2" id="KW-1185">Reference proteome</keyword>
<dbReference type="EMBL" id="AWUE01023917">
    <property type="protein sequence ID" value="OMO52126.1"/>
    <property type="molecule type" value="Genomic_DNA"/>
</dbReference>
<evidence type="ECO:0000313" key="2">
    <source>
        <dbReference type="Proteomes" id="UP000187203"/>
    </source>
</evidence>
<gene>
    <name evidence="1" type="ORF">COLO4_37402</name>
</gene>
<sequence>MADGGFAARVQYELAAMHQNYEQLESKLEPQYQQKIDSSVDHPLSSIDRLQCSIDQFALEMRSQSETVSLLGAKADFDEQTLQVQQYNTPQVKIAASIVACDLPEWKSDFSSKGCGGFVTVHGCRKIADGGVEDKGSIALISDEGSGYNLTEEIEKETTWLNKGLSVSENLALEDGNNDQLIMGKRIIRDTANDMTETGVKKLDLPMIVGPIEGPMTELILGLSLQPKICWTRLKVDFKEGP</sequence>
<reference evidence="2" key="1">
    <citation type="submission" date="2013-09" db="EMBL/GenBank/DDBJ databases">
        <title>Corchorus olitorius genome sequencing.</title>
        <authorList>
            <person name="Alam M."/>
            <person name="Haque M.S."/>
            <person name="Islam M.S."/>
            <person name="Emdad E.M."/>
            <person name="Islam M.M."/>
            <person name="Ahmed B."/>
            <person name="Halim A."/>
            <person name="Hossen Q.M.M."/>
            <person name="Hossain M.Z."/>
            <person name="Ahmed R."/>
            <person name="Khan M.M."/>
            <person name="Islam R."/>
            <person name="Rashid M.M."/>
            <person name="Khan S.A."/>
            <person name="Rahman M.S."/>
            <person name="Alam M."/>
            <person name="Yahiya A.S."/>
            <person name="Khan M.S."/>
            <person name="Azam M.S."/>
            <person name="Haque T."/>
            <person name="Lashkar M.Z.H."/>
            <person name="Akhand A.I."/>
            <person name="Morshed G."/>
            <person name="Roy S."/>
            <person name="Uddin K.S."/>
            <person name="Rabeya T."/>
            <person name="Hossain A.S."/>
            <person name="Chowdhury A."/>
            <person name="Snigdha A.R."/>
            <person name="Mortoza M.S."/>
            <person name="Matin S.A."/>
            <person name="Hoque S.M.E."/>
            <person name="Islam M.K."/>
            <person name="Roy D.K."/>
            <person name="Haider R."/>
            <person name="Moosa M.M."/>
            <person name="Elias S.M."/>
            <person name="Hasan A.M."/>
            <person name="Jahan S."/>
            <person name="Shafiuddin M."/>
            <person name="Mahmood N."/>
            <person name="Shommy N.S."/>
        </authorList>
    </citation>
    <scope>NUCLEOTIDE SEQUENCE [LARGE SCALE GENOMIC DNA]</scope>
    <source>
        <strain evidence="2">cv. O-4</strain>
    </source>
</reference>
<dbReference type="AlphaFoldDB" id="A0A1R3G219"/>
<organism evidence="1 2">
    <name type="scientific">Corchorus olitorius</name>
    <dbReference type="NCBI Taxonomy" id="93759"/>
    <lineage>
        <taxon>Eukaryota</taxon>
        <taxon>Viridiplantae</taxon>
        <taxon>Streptophyta</taxon>
        <taxon>Embryophyta</taxon>
        <taxon>Tracheophyta</taxon>
        <taxon>Spermatophyta</taxon>
        <taxon>Magnoliopsida</taxon>
        <taxon>eudicotyledons</taxon>
        <taxon>Gunneridae</taxon>
        <taxon>Pentapetalae</taxon>
        <taxon>rosids</taxon>
        <taxon>malvids</taxon>
        <taxon>Malvales</taxon>
        <taxon>Malvaceae</taxon>
        <taxon>Grewioideae</taxon>
        <taxon>Apeibeae</taxon>
        <taxon>Corchorus</taxon>
    </lineage>
</organism>
<protein>
    <submittedName>
        <fullName evidence="1">Uncharacterized protein</fullName>
    </submittedName>
</protein>
<accession>A0A1R3G219</accession>
<comment type="caution">
    <text evidence="1">The sequence shown here is derived from an EMBL/GenBank/DDBJ whole genome shotgun (WGS) entry which is preliminary data.</text>
</comment>
<proteinExistence type="predicted"/>
<name>A0A1R3G219_9ROSI</name>